<name>A0ABU7UY71_9GAMM</name>
<dbReference type="EMBL" id="JAZHBO010000001">
    <property type="protein sequence ID" value="MEF2155461.1"/>
    <property type="molecule type" value="Genomic_DNA"/>
</dbReference>
<dbReference type="RefSeq" id="WP_331703501.1">
    <property type="nucleotide sequence ID" value="NZ_JAZHBO010000001.1"/>
</dbReference>
<dbReference type="PANTHER" id="PTHR11177">
    <property type="entry name" value="CHITINASE"/>
    <property type="match status" value="1"/>
</dbReference>
<sequence length="373" mass="41026">MKSPFPLIRALCGLGLILLVLGACTSDRVLTKGPQSWAYSSWWLPLTEQGVRDSGFDRLVFFEIEIGSDGRIANANGWPERQGRIRRISSALELPLDLTLTIKDHPKFEAVFSDPDASERLFKECVSLLDDPEVQGIHLDFEFYDGEASPAAAASLQRFLERLSAVLKDADTPRKLSIFVPMGGPALYDRAGLALADWVVIQAYDAHWLTSPNAGPVAPISGPEAVTWENVLREAMALGVPRDRILLSYPLYGYEWPVSSQAPRSPTTGPGVMTTLEPMDNQTPGTPNVAERLTRYNCTHEALSGSSNYIFPTPNGWAVGWFEGMNALGKKIEFLNRNKFGGIAFFVAGYDKYHLTSAYHQSRSGAKIPASKC</sequence>
<dbReference type="Gene3D" id="3.20.20.80">
    <property type="entry name" value="Glycosidases"/>
    <property type="match status" value="1"/>
</dbReference>
<dbReference type="PROSITE" id="PS51910">
    <property type="entry name" value="GH18_2"/>
    <property type="match status" value="1"/>
</dbReference>
<evidence type="ECO:0000256" key="4">
    <source>
        <dbReference type="ARBA" id="ARBA00023326"/>
    </source>
</evidence>
<feature type="domain" description="GH18" evidence="5">
    <location>
        <begin position="28"/>
        <end position="366"/>
    </location>
</feature>
<dbReference type="GO" id="GO:0016787">
    <property type="term" value="F:hydrolase activity"/>
    <property type="evidence" value="ECO:0007669"/>
    <property type="project" value="UniProtKB-KW"/>
</dbReference>
<dbReference type="SMART" id="SM00636">
    <property type="entry name" value="Glyco_18"/>
    <property type="match status" value="1"/>
</dbReference>
<proteinExistence type="predicted"/>
<keyword evidence="3" id="KW-0146">Chitin degradation</keyword>
<dbReference type="InterPro" id="IPR001223">
    <property type="entry name" value="Glyco_hydro18_cat"/>
</dbReference>
<keyword evidence="7" id="KW-1185">Reference proteome</keyword>
<keyword evidence="4" id="KW-0624">Polysaccharide degradation</keyword>
<dbReference type="Pfam" id="PF00704">
    <property type="entry name" value="Glyco_hydro_18"/>
    <property type="match status" value="1"/>
</dbReference>
<evidence type="ECO:0000313" key="6">
    <source>
        <dbReference type="EMBL" id="MEF2155461.1"/>
    </source>
</evidence>
<dbReference type="InterPro" id="IPR050314">
    <property type="entry name" value="Glycosyl_Hydrlase_18"/>
</dbReference>
<evidence type="ECO:0000256" key="2">
    <source>
        <dbReference type="ARBA" id="ARBA00012729"/>
    </source>
</evidence>
<dbReference type="SUPFAM" id="SSF51445">
    <property type="entry name" value="(Trans)glycosidases"/>
    <property type="match status" value="1"/>
</dbReference>
<dbReference type="Gene3D" id="3.10.50.10">
    <property type="match status" value="1"/>
</dbReference>
<keyword evidence="6" id="KW-0378">Hydrolase</keyword>
<keyword evidence="4" id="KW-0119">Carbohydrate metabolism</keyword>
<comment type="catalytic activity">
    <reaction evidence="1">
        <text>Random endo-hydrolysis of N-acetyl-beta-D-glucosaminide (1-&gt;4)-beta-linkages in chitin and chitodextrins.</text>
        <dbReference type="EC" id="3.2.1.14"/>
    </reaction>
</comment>
<organism evidence="6 7">
    <name type="scientific">Aquilutibacter rugosus</name>
    <dbReference type="NCBI Taxonomy" id="3115820"/>
    <lineage>
        <taxon>Bacteria</taxon>
        <taxon>Pseudomonadati</taxon>
        <taxon>Pseudomonadota</taxon>
        <taxon>Gammaproteobacteria</taxon>
        <taxon>Lysobacterales</taxon>
        <taxon>Lysobacteraceae</taxon>
        <taxon>Aquilutibacter</taxon>
    </lineage>
</organism>
<dbReference type="PANTHER" id="PTHR11177:SF317">
    <property type="entry name" value="CHITINASE 12-RELATED"/>
    <property type="match status" value="1"/>
</dbReference>
<evidence type="ECO:0000259" key="5">
    <source>
        <dbReference type="PROSITE" id="PS51910"/>
    </source>
</evidence>
<protein>
    <recommendedName>
        <fullName evidence="2">chitinase</fullName>
        <ecNumber evidence="2">3.2.1.14</ecNumber>
    </recommendedName>
</protein>
<comment type="caution">
    <text evidence="6">The sequence shown here is derived from an EMBL/GenBank/DDBJ whole genome shotgun (WGS) entry which is preliminary data.</text>
</comment>
<evidence type="ECO:0000256" key="1">
    <source>
        <dbReference type="ARBA" id="ARBA00000822"/>
    </source>
</evidence>
<reference evidence="6 7" key="1">
    <citation type="submission" date="2024-01" db="EMBL/GenBank/DDBJ databases">
        <title>Novel species of the genus Luteimonas isolated from rivers.</title>
        <authorList>
            <person name="Lu H."/>
        </authorList>
    </citation>
    <scope>NUCLEOTIDE SEQUENCE [LARGE SCALE GENOMIC DNA]</scope>
    <source>
        <strain evidence="6 7">FXH3W</strain>
    </source>
</reference>
<dbReference type="InterPro" id="IPR011583">
    <property type="entry name" value="Chitinase_II/V-like_cat"/>
</dbReference>
<dbReference type="Proteomes" id="UP001356170">
    <property type="component" value="Unassembled WGS sequence"/>
</dbReference>
<dbReference type="EC" id="3.2.1.14" evidence="2"/>
<dbReference type="PROSITE" id="PS51257">
    <property type="entry name" value="PROKAR_LIPOPROTEIN"/>
    <property type="match status" value="1"/>
</dbReference>
<dbReference type="InterPro" id="IPR017853">
    <property type="entry name" value="GH"/>
</dbReference>
<evidence type="ECO:0000313" key="7">
    <source>
        <dbReference type="Proteomes" id="UP001356170"/>
    </source>
</evidence>
<gene>
    <name evidence="6" type="ORF">V3390_04335</name>
</gene>
<dbReference type="InterPro" id="IPR029070">
    <property type="entry name" value="Chitinase_insertion_sf"/>
</dbReference>
<accession>A0ABU7UY71</accession>
<evidence type="ECO:0000256" key="3">
    <source>
        <dbReference type="ARBA" id="ARBA00023024"/>
    </source>
</evidence>